<dbReference type="Pfam" id="PF03960">
    <property type="entry name" value="ArsC"/>
    <property type="match status" value="1"/>
</dbReference>
<dbReference type="InterPro" id="IPR036249">
    <property type="entry name" value="Thioredoxin-like_sf"/>
</dbReference>
<gene>
    <name evidence="2" type="primary">spxA</name>
    <name evidence="2" type="ORF">DSM112329_00929</name>
</gene>
<comment type="similarity">
    <text evidence="1">Belongs to the ArsC family.</text>
</comment>
<protein>
    <submittedName>
        <fullName evidence="2">Regulatory protein Spx</fullName>
    </submittedName>
</protein>
<dbReference type="KEGG" id="parq:DSM112329_00929"/>
<dbReference type="PANTHER" id="PTHR30041">
    <property type="entry name" value="ARSENATE REDUCTASE"/>
    <property type="match status" value="1"/>
</dbReference>
<dbReference type="AlphaFoldDB" id="A0AAU7AR40"/>
<proteinExistence type="inferred from homology"/>
<dbReference type="Gene3D" id="3.40.30.10">
    <property type="entry name" value="Glutaredoxin"/>
    <property type="match status" value="1"/>
</dbReference>
<dbReference type="InterPro" id="IPR006660">
    <property type="entry name" value="Arsenate_reductase-like"/>
</dbReference>
<reference evidence="2" key="1">
    <citation type="submission" date="2022-12" db="EMBL/GenBank/DDBJ databases">
        <title>Paraconexibacter alkalitolerans sp. nov. and Baekduia alba sp. nov., isolated from soil and emended description of the genera Paraconexibacter (Chun et al., 2020) and Baekduia (An et al., 2020).</title>
        <authorList>
            <person name="Vieira S."/>
            <person name="Huber K.J."/>
            <person name="Geppert A."/>
            <person name="Wolf J."/>
            <person name="Neumann-Schaal M."/>
            <person name="Muesken M."/>
            <person name="Overmann J."/>
        </authorList>
    </citation>
    <scope>NUCLEOTIDE SEQUENCE</scope>
    <source>
        <strain evidence="2">AEG42_29</strain>
    </source>
</reference>
<dbReference type="EMBL" id="CP114014">
    <property type="protein sequence ID" value="XAY04100.1"/>
    <property type="molecule type" value="Genomic_DNA"/>
</dbReference>
<name>A0AAU7AR40_9ACTN</name>
<sequence>MTLTLLHNPHCSTSVHALDALEAAGHEVTVRKYLLVAERLDADELRALAGRLTGDPVDALIRRDKQYERLGLEADGLDAEAVVAILTEHPALLQRPILDDGEAAMIGRPRSRAADWAAAGRVA</sequence>
<organism evidence="2">
    <name type="scientific">Paraconexibacter sp. AEG42_29</name>
    <dbReference type="NCBI Taxonomy" id="2997339"/>
    <lineage>
        <taxon>Bacteria</taxon>
        <taxon>Bacillati</taxon>
        <taxon>Actinomycetota</taxon>
        <taxon>Thermoleophilia</taxon>
        <taxon>Solirubrobacterales</taxon>
        <taxon>Paraconexibacteraceae</taxon>
        <taxon>Paraconexibacter</taxon>
    </lineage>
</organism>
<dbReference type="PANTHER" id="PTHR30041:SF4">
    <property type="entry name" value="ARSENATE REDUCTASE"/>
    <property type="match status" value="1"/>
</dbReference>
<dbReference type="SUPFAM" id="SSF52833">
    <property type="entry name" value="Thioredoxin-like"/>
    <property type="match status" value="1"/>
</dbReference>
<dbReference type="PROSITE" id="PS51353">
    <property type="entry name" value="ARSC"/>
    <property type="match status" value="1"/>
</dbReference>
<evidence type="ECO:0000256" key="1">
    <source>
        <dbReference type="PROSITE-ProRule" id="PRU01282"/>
    </source>
</evidence>
<dbReference type="RefSeq" id="WP_354700644.1">
    <property type="nucleotide sequence ID" value="NZ_CP114014.1"/>
</dbReference>
<evidence type="ECO:0000313" key="2">
    <source>
        <dbReference type="EMBL" id="XAY04100.1"/>
    </source>
</evidence>
<accession>A0AAU7AR40</accession>